<dbReference type="Proteomes" id="UP000325440">
    <property type="component" value="Unassembled WGS sequence"/>
</dbReference>
<reference evidence="1 2" key="1">
    <citation type="submission" date="2019-08" db="EMBL/GenBank/DDBJ databases">
        <authorList>
            <person name="Alioto T."/>
            <person name="Alioto T."/>
            <person name="Gomez Garrido J."/>
        </authorList>
    </citation>
    <scope>NUCLEOTIDE SEQUENCE [LARGE SCALE GENOMIC DNA]</scope>
</reference>
<sequence length="104" mass="12366">MCEKDRFIVDFFNDFIKLHEISDIADLIPDFEDVIHNDKISETLVIVENQDVENVQFTFKFDVENLDTVNEDDKSKDIEEISQKLYRNPNFIATRPVFKTCWCK</sequence>
<proteinExistence type="predicted"/>
<dbReference type="EMBL" id="CABPRJ010002374">
    <property type="protein sequence ID" value="VVC43943.1"/>
    <property type="molecule type" value="Genomic_DNA"/>
</dbReference>
<dbReference type="AlphaFoldDB" id="A0A5E4NJR3"/>
<organism evidence="1 2">
    <name type="scientific">Cinara cedri</name>
    <dbReference type="NCBI Taxonomy" id="506608"/>
    <lineage>
        <taxon>Eukaryota</taxon>
        <taxon>Metazoa</taxon>
        <taxon>Ecdysozoa</taxon>
        <taxon>Arthropoda</taxon>
        <taxon>Hexapoda</taxon>
        <taxon>Insecta</taxon>
        <taxon>Pterygota</taxon>
        <taxon>Neoptera</taxon>
        <taxon>Paraneoptera</taxon>
        <taxon>Hemiptera</taxon>
        <taxon>Sternorrhyncha</taxon>
        <taxon>Aphidomorpha</taxon>
        <taxon>Aphidoidea</taxon>
        <taxon>Aphididae</taxon>
        <taxon>Lachninae</taxon>
        <taxon>Cinara</taxon>
    </lineage>
</organism>
<name>A0A5E4NJR3_9HEMI</name>
<keyword evidence="2" id="KW-1185">Reference proteome</keyword>
<protein>
    <submittedName>
        <fullName evidence="1">Uncharacterized protein</fullName>
    </submittedName>
</protein>
<gene>
    <name evidence="1" type="ORF">CINCED_3A024760</name>
</gene>
<evidence type="ECO:0000313" key="1">
    <source>
        <dbReference type="EMBL" id="VVC43943.1"/>
    </source>
</evidence>
<accession>A0A5E4NJR3</accession>
<evidence type="ECO:0000313" key="2">
    <source>
        <dbReference type="Proteomes" id="UP000325440"/>
    </source>
</evidence>